<feature type="domain" description="ACT" evidence="2">
    <location>
        <begin position="5"/>
        <end position="81"/>
    </location>
</feature>
<keyword evidence="1" id="KW-0963">Cytoplasm</keyword>
<dbReference type="PIRSF" id="PIRSF028103">
    <property type="entry name" value="GcvR"/>
    <property type="match status" value="1"/>
</dbReference>
<evidence type="ECO:0000256" key="1">
    <source>
        <dbReference type="PIRNR" id="PIRNR028103"/>
    </source>
</evidence>
<dbReference type="GO" id="GO:0006355">
    <property type="term" value="P:regulation of DNA-templated transcription"/>
    <property type="evidence" value="ECO:0007669"/>
    <property type="project" value="UniProtKB-UniRule"/>
</dbReference>
<keyword evidence="1" id="KW-0804">Transcription</keyword>
<accession>A0A127FA00</accession>
<evidence type="ECO:0000313" key="3">
    <source>
        <dbReference type="EMBL" id="AMN47242.1"/>
    </source>
</evidence>
<dbReference type="InterPro" id="IPR050990">
    <property type="entry name" value="UPF0237/GcvR_regulator"/>
</dbReference>
<dbReference type="PROSITE" id="PS51671">
    <property type="entry name" value="ACT"/>
    <property type="match status" value="1"/>
</dbReference>
<evidence type="ECO:0000259" key="2">
    <source>
        <dbReference type="PROSITE" id="PS51671"/>
    </source>
</evidence>
<dbReference type="Gene3D" id="3.30.70.260">
    <property type="match status" value="2"/>
</dbReference>
<dbReference type="AlphaFoldDB" id="A0A127FA00"/>
<keyword evidence="1" id="KW-0678">Repressor</keyword>
<name>A0A127FA00_STEDE</name>
<dbReference type="InterPro" id="IPR045865">
    <property type="entry name" value="ACT-like_dom_sf"/>
</dbReference>
<keyword evidence="4" id="KW-1185">Reference proteome</keyword>
<dbReference type="InterPro" id="IPR016867">
    <property type="entry name" value="GcvR"/>
</dbReference>
<reference evidence="3 4" key="1">
    <citation type="submission" date="2015-06" db="EMBL/GenBank/DDBJ databases">
        <title>A Comprehensive Approach to Explore the Metabolic and Phylogenetic Diversity of Bacterial Steroid Degradation in the Environment: Testosterone as an Example.</title>
        <authorList>
            <person name="Yang F.-C."/>
            <person name="Chen Y.-L."/>
            <person name="Yu C.-P."/>
            <person name="Tang S.-L."/>
            <person name="Wang P.-H."/>
            <person name="Ismail W."/>
            <person name="Wang C.-H."/>
            <person name="Yang C.-Y."/>
            <person name="Chiang Y.-R."/>
        </authorList>
    </citation>
    <scope>NUCLEOTIDE SEQUENCE [LARGE SCALE GENOMIC DNA]</scope>
    <source>
        <strain evidence="3 4">DSM 18526</strain>
    </source>
</reference>
<protein>
    <recommendedName>
        <fullName evidence="1">Glycine cleavage system transcriptional repressor</fullName>
    </recommendedName>
</protein>
<dbReference type="PANTHER" id="PTHR34875">
    <property type="entry name" value="UPF0237 PROTEIN MJ1558"/>
    <property type="match status" value="1"/>
</dbReference>
<dbReference type="GO" id="GO:0005737">
    <property type="term" value="C:cytoplasm"/>
    <property type="evidence" value="ECO:0007669"/>
    <property type="project" value="UniProtKB-SubCell"/>
</dbReference>
<evidence type="ECO:0000313" key="4">
    <source>
        <dbReference type="Proteomes" id="UP000070250"/>
    </source>
</evidence>
<dbReference type="SUPFAM" id="SSF55021">
    <property type="entry name" value="ACT-like"/>
    <property type="match status" value="2"/>
</dbReference>
<organism evidence="3 4">
    <name type="scientific">Steroidobacter denitrificans</name>
    <dbReference type="NCBI Taxonomy" id="465721"/>
    <lineage>
        <taxon>Bacteria</taxon>
        <taxon>Pseudomonadati</taxon>
        <taxon>Pseudomonadota</taxon>
        <taxon>Gammaproteobacteria</taxon>
        <taxon>Steroidobacterales</taxon>
        <taxon>Steroidobacteraceae</taxon>
        <taxon>Steroidobacter</taxon>
    </lineage>
</organism>
<dbReference type="OrthoDB" id="5814713at2"/>
<dbReference type="CDD" id="cd04869">
    <property type="entry name" value="ACT_GcvR_2"/>
    <property type="match status" value="1"/>
</dbReference>
<gene>
    <name evidence="3" type="ORF">ACG33_09065</name>
</gene>
<sequence length="175" mass="19206">MQLIVISALGSDRTGLVYDLSRVVSECSGNIIDSRMSALGSEFAMLLLVSGNWHTLAKLETELKRLSEASGITISLRRTEQRAQRKDVVTYSVDIVCLDQTGIVYNLAGFFSSRGIDIAELSTRSYSAAHTGAPMFSVQMLVHIPAKIHISALREEFMDLCDQLNLDAILEPVKA</sequence>
<dbReference type="Proteomes" id="UP000070250">
    <property type="component" value="Chromosome"/>
</dbReference>
<dbReference type="InterPro" id="IPR002912">
    <property type="entry name" value="ACT_dom"/>
</dbReference>
<dbReference type="KEGG" id="sdf:ACG33_09065"/>
<dbReference type="PANTHER" id="PTHR34875:SF5">
    <property type="entry name" value="GLYCINE CLEAVAGE SYSTEM TRANSCRIPTIONAL REPRESSOR"/>
    <property type="match status" value="1"/>
</dbReference>
<comment type="subcellular location">
    <subcellularLocation>
        <location evidence="1">Cytoplasm</location>
    </subcellularLocation>
</comment>
<dbReference type="STRING" id="465721.ACG33_09065"/>
<dbReference type="Pfam" id="PF13740">
    <property type="entry name" value="ACT_6"/>
    <property type="match status" value="1"/>
</dbReference>
<dbReference type="PATRIC" id="fig|465721.4.peg.1929"/>
<proteinExistence type="predicted"/>
<dbReference type="EMBL" id="CP011971">
    <property type="protein sequence ID" value="AMN47242.1"/>
    <property type="molecule type" value="Genomic_DNA"/>
</dbReference>